<evidence type="ECO:0000256" key="1">
    <source>
        <dbReference type="SAM" id="MobiDB-lite"/>
    </source>
</evidence>
<accession>A0A4Z2HJN4</accession>
<keyword evidence="3" id="KW-1185">Reference proteome</keyword>
<name>A0A4Z2HJN4_9TELE</name>
<evidence type="ECO:0000313" key="2">
    <source>
        <dbReference type="EMBL" id="TNN65987.1"/>
    </source>
</evidence>
<proteinExistence type="predicted"/>
<evidence type="ECO:0000313" key="3">
    <source>
        <dbReference type="Proteomes" id="UP000314294"/>
    </source>
</evidence>
<organism evidence="2 3">
    <name type="scientific">Liparis tanakae</name>
    <name type="common">Tanaka's snailfish</name>
    <dbReference type="NCBI Taxonomy" id="230148"/>
    <lineage>
        <taxon>Eukaryota</taxon>
        <taxon>Metazoa</taxon>
        <taxon>Chordata</taxon>
        <taxon>Craniata</taxon>
        <taxon>Vertebrata</taxon>
        <taxon>Euteleostomi</taxon>
        <taxon>Actinopterygii</taxon>
        <taxon>Neopterygii</taxon>
        <taxon>Teleostei</taxon>
        <taxon>Neoteleostei</taxon>
        <taxon>Acanthomorphata</taxon>
        <taxon>Eupercaria</taxon>
        <taxon>Perciformes</taxon>
        <taxon>Cottioidei</taxon>
        <taxon>Cottales</taxon>
        <taxon>Liparidae</taxon>
        <taxon>Liparis</taxon>
    </lineage>
</organism>
<feature type="compositionally biased region" description="Basic and acidic residues" evidence="1">
    <location>
        <begin position="106"/>
        <end position="120"/>
    </location>
</feature>
<dbReference type="EMBL" id="SRLO01000226">
    <property type="protein sequence ID" value="TNN65987.1"/>
    <property type="molecule type" value="Genomic_DNA"/>
</dbReference>
<sequence length="149" mass="15983">MGRAGEDERIPGCLTIDARYSTGFKKQLFNPSPASTCRPCVRRSSGSIVLLMQTDRRSISTLIGLRNSASPHTPVPSLSTGLPNRPQRVWLWTGTLVTTKVSEPKREDGLKCGGGVRRDGTNTTGCSARIGPASCTSPSSILKLNKQNV</sequence>
<protein>
    <submittedName>
        <fullName evidence="2">Uncharacterized protein</fullName>
    </submittedName>
</protein>
<comment type="caution">
    <text evidence="2">The sequence shown here is derived from an EMBL/GenBank/DDBJ whole genome shotgun (WGS) entry which is preliminary data.</text>
</comment>
<dbReference type="AlphaFoldDB" id="A0A4Z2HJN4"/>
<feature type="region of interest" description="Disordered" evidence="1">
    <location>
        <begin position="106"/>
        <end position="126"/>
    </location>
</feature>
<reference evidence="2 3" key="1">
    <citation type="submission" date="2019-03" db="EMBL/GenBank/DDBJ databases">
        <title>First draft genome of Liparis tanakae, snailfish: a comprehensive survey of snailfish specific genes.</title>
        <authorList>
            <person name="Kim W."/>
            <person name="Song I."/>
            <person name="Jeong J.-H."/>
            <person name="Kim D."/>
            <person name="Kim S."/>
            <person name="Ryu S."/>
            <person name="Song J.Y."/>
            <person name="Lee S.K."/>
        </authorList>
    </citation>
    <scope>NUCLEOTIDE SEQUENCE [LARGE SCALE GENOMIC DNA]</scope>
    <source>
        <tissue evidence="2">Muscle</tissue>
    </source>
</reference>
<gene>
    <name evidence="2" type="ORF">EYF80_023743</name>
</gene>
<dbReference type="Proteomes" id="UP000314294">
    <property type="component" value="Unassembled WGS sequence"/>
</dbReference>